<dbReference type="Proteomes" id="UP000236884">
    <property type="component" value="Chromosome"/>
</dbReference>
<dbReference type="EMBL" id="AP014946">
    <property type="protein sequence ID" value="BAT61703.1"/>
    <property type="molecule type" value="Genomic_DNA"/>
</dbReference>
<feature type="compositionally biased region" description="Polar residues" evidence="1">
    <location>
        <begin position="1"/>
        <end position="14"/>
    </location>
</feature>
<evidence type="ECO:0000259" key="2">
    <source>
        <dbReference type="Pfam" id="PF20432"/>
    </source>
</evidence>
<evidence type="ECO:0000313" key="4">
    <source>
        <dbReference type="Proteomes" id="UP000236884"/>
    </source>
</evidence>
<feature type="region of interest" description="Disordered" evidence="1">
    <location>
        <begin position="1"/>
        <end position="29"/>
    </location>
</feature>
<dbReference type="AlphaFoldDB" id="A0A0S3Q0H5"/>
<dbReference type="InterPro" id="IPR046847">
    <property type="entry name" value="Xre-like_HTH"/>
</dbReference>
<organism evidence="3 4">
    <name type="scientific">Variibacter gotjawalensis</name>
    <dbReference type="NCBI Taxonomy" id="1333996"/>
    <lineage>
        <taxon>Bacteria</taxon>
        <taxon>Pseudomonadati</taxon>
        <taxon>Pseudomonadota</taxon>
        <taxon>Alphaproteobacteria</taxon>
        <taxon>Hyphomicrobiales</taxon>
        <taxon>Nitrobacteraceae</taxon>
        <taxon>Variibacter</taxon>
    </lineage>
</organism>
<feature type="domain" description="Antitoxin Xre-like helix-turn-helix" evidence="2">
    <location>
        <begin position="35"/>
        <end position="87"/>
    </location>
</feature>
<evidence type="ECO:0000313" key="3">
    <source>
        <dbReference type="EMBL" id="BAT61703.1"/>
    </source>
</evidence>
<dbReference type="GO" id="GO:0003677">
    <property type="term" value="F:DNA binding"/>
    <property type="evidence" value="ECO:0007669"/>
    <property type="project" value="InterPro"/>
</dbReference>
<dbReference type="Pfam" id="PF20432">
    <property type="entry name" value="Xre-like-HTH"/>
    <property type="match status" value="1"/>
</dbReference>
<sequence>MAASTTTPLATDSLTARPPQTFASEDDRKRLTPTALEAVRNLAKSWDVTGDEMAALLGVSSSTWDRIRSASWRQSLSQDQLTRASAMIGVFKGLHLLFADGMADRWIKLRNSGPLFSNRSPIETMIEGGIPAMLEVRRYVDALRGGL</sequence>
<dbReference type="KEGG" id="vgo:GJW-30_1_04263"/>
<reference evidence="3 4" key="1">
    <citation type="submission" date="2015-08" db="EMBL/GenBank/DDBJ databases">
        <title>Investigation of the bacterial diversity of lava forest soil.</title>
        <authorList>
            <person name="Lee J.S."/>
        </authorList>
    </citation>
    <scope>NUCLEOTIDE SEQUENCE [LARGE SCALE GENOMIC DNA]</scope>
    <source>
        <strain evidence="3 4">GJW-30</strain>
    </source>
</reference>
<dbReference type="OrthoDB" id="117888at2"/>
<proteinExistence type="predicted"/>
<name>A0A0S3Q0H5_9BRAD</name>
<protein>
    <recommendedName>
        <fullName evidence="2">Antitoxin Xre-like helix-turn-helix domain-containing protein</fullName>
    </recommendedName>
</protein>
<dbReference type="RefSeq" id="WP_096358365.1">
    <property type="nucleotide sequence ID" value="NZ_AP014946.1"/>
</dbReference>
<evidence type="ECO:0000256" key="1">
    <source>
        <dbReference type="SAM" id="MobiDB-lite"/>
    </source>
</evidence>
<accession>A0A0S3Q0H5</accession>
<gene>
    <name evidence="3" type="ORF">GJW-30_1_04263</name>
</gene>
<keyword evidence="4" id="KW-1185">Reference proteome</keyword>